<evidence type="ECO:0000256" key="3">
    <source>
        <dbReference type="ARBA" id="ARBA00023125"/>
    </source>
</evidence>
<dbReference type="Pfam" id="PF03466">
    <property type="entry name" value="LysR_substrate"/>
    <property type="match status" value="1"/>
</dbReference>
<dbReference type="PRINTS" id="PR00039">
    <property type="entry name" value="HTHLYSR"/>
</dbReference>
<keyword evidence="3" id="KW-0238">DNA-binding</keyword>
<dbReference type="Gene3D" id="3.40.190.290">
    <property type="match status" value="1"/>
</dbReference>
<sequence length="284" mass="30444">MMLRDLDWLLTVADLEHVTDAAAVLGVPQPTLSRAIARVEAELGVRIFERVPDGVRVTPAGELVVTAARELGTRHTQLVDDLASMLDPDAGVVRLAFLDSMAGLLVPRLLRDFHRVAPRVRLVLRQEPSREIVDDLATGAADLAITTRQDGLGWAPLLDEREVLVVPAGHRLSGRKRVALSELADEELVMIPPGFGYRQLVDDLLRAAGIAPAISFESQDLATIEGLVAAGLGIAIVPEHFAGASGTVGITLAGASVRRSIGLVWRTDRELSPAAARFRDFVGS</sequence>
<dbReference type="RefSeq" id="WP_345520530.1">
    <property type="nucleotide sequence ID" value="NZ_BAABKM010000002.1"/>
</dbReference>
<dbReference type="PANTHER" id="PTHR30346:SF28">
    <property type="entry name" value="HTH-TYPE TRANSCRIPTIONAL REGULATOR CYNR"/>
    <property type="match status" value="1"/>
</dbReference>
<evidence type="ECO:0000256" key="4">
    <source>
        <dbReference type="ARBA" id="ARBA00023163"/>
    </source>
</evidence>
<keyword evidence="4" id="KW-0804">Transcription</keyword>
<evidence type="ECO:0000313" key="7">
    <source>
        <dbReference type="Proteomes" id="UP001499974"/>
    </source>
</evidence>
<dbReference type="InterPro" id="IPR036390">
    <property type="entry name" value="WH_DNA-bd_sf"/>
</dbReference>
<dbReference type="PANTHER" id="PTHR30346">
    <property type="entry name" value="TRANSCRIPTIONAL DUAL REGULATOR HCAR-RELATED"/>
    <property type="match status" value="1"/>
</dbReference>
<evidence type="ECO:0000259" key="5">
    <source>
        <dbReference type="PROSITE" id="PS50931"/>
    </source>
</evidence>
<dbReference type="InterPro" id="IPR000847">
    <property type="entry name" value="LysR_HTH_N"/>
</dbReference>
<dbReference type="InterPro" id="IPR005119">
    <property type="entry name" value="LysR_subst-bd"/>
</dbReference>
<dbReference type="CDD" id="cd08434">
    <property type="entry name" value="PBP2_GltC_like"/>
    <property type="match status" value="1"/>
</dbReference>
<evidence type="ECO:0000313" key="6">
    <source>
        <dbReference type="EMBL" id="GAA4698960.1"/>
    </source>
</evidence>
<dbReference type="Pfam" id="PF00126">
    <property type="entry name" value="HTH_1"/>
    <property type="match status" value="1"/>
</dbReference>
<dbReference type="InterPro" id="IPR036388">
    <property type="entry name" value="WH-like_DNA-bd_sf"/>
</dbReference>
<name>A0ABP8X316_9ACTN</name>
<keyword evidence="7" id="KW-1185">Reference proteome</keyword>
<evidence type="ECO:0000256" key="2">
    <source>
        <dbReference type="ARBA" id="ARBA00023015"/>
    </source>
</evidence>
<comment type="caution">
    <text evidence="6">The sequence shown here is derived from an EMBL/GenBank/DDBJ whole genome shotgun (WGS) entry which is preliminary data.</text>
</comment>
<dbReference type="PROSITE" id="PS50931">
    <property type="entry name" value="HTH_LYSR"/>
    <property type="match status" value="1"/>
</dbReference>
<feature type="domain" description="HTH lysR-type" evidence="5">
    <location>
        <begin position="1"/>
        <end position="58"/>
    </location>
</feature>
<dbReference type="EMBL" id="BAABKM010000002">
    <property type="protein sequence ID" value="GAA4698960.1"/>
    <property type="molecule type" value="Genomic_DNA"/>
</dbReference>
<organism evidence="6 7">
    <name type="scientific">Nocardioides conyzicola</name>
    <dbReference type="NCBI Taxonomy" id="1651781"/>
    <lineage>
        <taxon>Bacteria</taxon>
        <taxon>Bacillati</taxon>
        <taxon>Actinomycetota</taxon>
        <taxon>Actinomycetes</taxon>
        <taxon>Propionibacteriales</taxon>
        <taxon>Nocardioidaceae</taxon>
        <taxon>Nocardioides</taxon>
    </lineage>
</organism>
<dbReference type="SUPFAM" id="SSF46785">
    <property type="entry name" value="Winged helix' DNA-binding domain"/>
    <property type="match status" value="1"/>
</dbReference>
<accession>A0ABP8X316</accession>
<keyword evidence="2" id="KW-0805">Transcription regulation</keyword>
<gene>
    <name evidence="6" type="ORF">GCM10023349_14030</name>
</gene>
<comment type="similarity">
    <text evidence="1">Belongs to the LysR transcriptional regulatory family.</text>
</comment>
<proteinExistence type="inferred from homology"/>
<dbReference type="SUPFAM" id="SSF53850">
    <property type="entry name" value="Periplasmic binding protein-like II"/>
    <property type="match status" value="1"/>
</dbReference>
<dbReference type="Proteomes" id="UP001499974">
    <property type="component" value="Unassembled WGS sequence"/>
</dbReference>
<reference evidence="7" key="1">
    <citation type="journal article" date="2019" name="Int. J. Syst. Evol. Microbiol.">
        <title>The Global Catalogue of Microorganisms (GCM) 10K type strain sequencing project: providing services to taxonomists for standard genome sequencing and annotation.</title>
        <authorList>
            <consortium name="The Broad Institute Genomics Platform"/>
            <consortium name="The Broad Institute Genome Sequencing Center for Infectious Disease"/>
            <person name="Wu L."/>
            <person name="Ma J."/>
        </authorList>
    </citation>
    <scope>NUCLEOTIDE SEQUENCE [LARGE SCALE GENOMIC DNA]</scope>
    <source>
        <strain evidence="7">JCM 18531</strain>
    </source>
</reference>
<evidence type="ECO:0000256" key="1">
    <source>
        <dbReference type="ARBA" id="ARBA00009437"/>
    </source>
</evidence>
<protein>
    <submittedName>
        <fullName evidence="6">LysR family transcriptional regulator</fullName>
    </submittedName>
</protein>
<dbReference type="Gene3D" id="1.10.10.10">
    <property type="entry name" value="Winged helix-like DNA-binding domain superfamily/Winged helix DNA-binding domain"/>
    <property type="match status" value="1"/>
</dbReference>